<accession>A0AAV7PW62</accession>
<reference evidence="2" key="1">
    <citation type="journal article" date="2022" name="bioRxiv">
        <title>Sequencing and chromosome-scale assembly of the giantPleurodeles waltlgenome.</title>
        <authorList>
            <person name="Brown T."/>
            <person name="Elewa A."/>
            <person name="Iarovenko S."/>
            <person name="Subramanian E."/>
            <person name="Araus A.J."/>
            <person name="Petzold A."/>
            <person name="Susuki M."/>
            <person name="Suzuki K.-i.T."/>
            <person name="Hayashi T."/>
            <person name="Toyoda A."/>
            <person name="Oliveira C."/>
            <person name="Osipova E."/>
            <person name="Leigh N.D."/>
            <person name="Simon A."/>
            <person name="Yun M.H."/>
        </authorList>
    </citation>
    <scope>NUCLEOTIDE SEQUENCE</scope>
    <source>
        <strain evidence="2">20211129_DDA</strain>
        <tissue evidence="2">Liver</tissue>
    </source>
</reference>
<dbReference type="AlphaFoldDB" id="A0AAV7PW62"/>
<dbReference type="EMBL" id="JANPWB010000011">
    <property type="protein sequence ID" value="KAJ1131439.1"/>
    <property type="molecule type" value="Genomic_DNA"/>
</dbReference>
<dbReference type="Proteomes" id="UP001066276">
    <property type="component" value="Chromosome 7"/>
</dbReference>
<name>A0AAV7PW62_PLEWA</name>
<evidence type="ECO:0000256" key="1">
    <source>
        <dbReference type="SAM" id="MobiDB-lite"/>
    </source>
</evidence>
<evidence type="ECO:0000313" key="3">
    <source>
        <dbReference type="Proteomes" id="UP001066276"/>
    </source>
</evidence>
<evidence type="ECO:0000313" key="2">
    <source>
        <dbReference type="EMBL" id="KAJ1131439.1"/>
    </source>
</evidence>
<keyword evidence="3" id="KW-1185">Reference proteome</keyword>
<comment type="caution">
    <text evidence="2">The sequence shown here is derived from an EMBL/GenBank/DDBJ whole genome shotgun (WGS) entry which is preliminary data.</text>
</comment>
<gene>
    <name evidence="2" type="ORF">NDU88_009776</name>
</gene>
<feature type="region of interest" description="Disordered" evidence="1">
    <location>
        <begin position="67"/>
        <end position="86"/>
    </location>
</feature>
<proteinExistence type="predicted"/>
<sequence>MAQQYPADDQYGDYNAGHYDQQMEERLVEALYVYVQDLVNKALVKALHPFAQPIFNFGVKRFGAGSGNPGPVEVNINEPGQSTYDP</sequence>
<organism evidence="2 3">
    <name type="scientific">Pleurodeles waltl</name>
    <name type="common">Iberian ribbed newt</name>
    <dbReference type="NCBI Taxonomy" id="8319"/>
    <lineage>
        <taxon>Eukaryota</taxon>
        <taxon>Metazoa</taxon>
        <taxon>Chordata</taxon>
        <taxon>Craniata</taxon>
        <taxon>Vertebrata</taxon>
        <taxon>Euteleostomi</taxon>
        <taxon>Amphibia</taxon>
        <taxon>Batrachia</taxon>
        <taxon>Caudata</taxon>
        <taxon>Salamandroidea</taxon>
        <taxon>Salamandridae</taxon>
        <taxon>Pleurodelinae</taxon>
        <taxon>Pleurodeles</taxon>
    </lineage>
</organism>
<protein>
    <submittedName>
        <fullName evidence="2">Uncharacterized protein</fullName>
    </submittedName>
</protein>